<organism evidence="1 2">
    <name type="scientific">Artomyces pyxidatus</name>
    <dbReference type="NCBI Taxonomy" id="48021"/>
    <lineage>
        <taxon>Eukaryota</taxon>
        <taxon>Fungi</taxon>
        <taxon>Dikarya</taxon>
        <taxon>Basidiomycota</taxon>
        <taxon>Agaricomycotina</taxon>
        <taxon>Agaricomycetes</taxon>
        <taxon>Russulales</taxon>
        <taxon>Auriscalpiaceae</taxon>
        <taxon>Artomyces</taxon>
    </lineage>
</organism>
<dbReference type="Proteomes" id="UP000814140">
    <property type="component" value="Unassembled WGS sequence"/>
</dbReference>
<sequence>MGNGLSLPAARGVTLFSFAVNFSAQVYGMLTKPNMKDVADANHYAFSPHPMSIAGFFSFQVIVQALWLRELFAMRPAIPDTAEAHLQHATLAYAPIYALGNLCITGWLWFWLREQFGASQAFVTANTTMQVLALALIPGLAGPPRSASRAEILLHLVAKTFAGVGVLDIIDNGAVWLKYSVPSTTVQVATGAGFVLGGMFTDTIFGTCLVYDLVGFAMAQEGQWGRNLGWLAGTTAAAVGLKAINILTSGQFGGGIRL</sequence>
<reference evidence="1" key="2">
    <citation type="journal article" date="2022" name="New Phytol.">
        <title>Evolutionary transition to the ectomycorrhizal habit in the genomes of a hyperdiverse lineage of mushroom-forming fungi.</title>
        <authorList>
            <person name="Looney B."/>
            <person name="Miyauchi S."/>
            <person name="Morin E."/>
            <person name="Drula E."/>
            <person name="Courty P.E."/>
            <person name="Kohler A."/>
            <person name="Kuo A."/>
            <person name="LaButti K."/>
            <person name="Pangilinan J."/>
            <person name="Lipzen A."/>
            <person name="Riley R."/>
            <person name="Andreopoulos W."/>
            <person name="He G."/>
            <person name="Johnson J."/>
            <person name="Nolan M."/>
            <person name="Tritt A."/>
            <person name="Barry K.W."/>
            <person name="Grigoriev I.V."/>
            <person name="Nagy L.G."/>
            <person name="Hibbett D."/>
            <person name="Henrissat B."/>
            <person name="Matheny P.B."/>
            <person name="Labbe J."/>
            <person name="Martin F.M."/>
        </authorList>
    </citation>
    <scope>NUCLEOTIDE SEQUENCE</scope>
    <source>
        <strain evidence="1">HHB10654</strain>
    </source>
</reference>
<gene>
    <name evidence="1" type="ORF">BV25DRAFT_1419286</name>
</gene>
<evidence type="ECO:0000313" key="1">
    <source>
        <dbReference type="EMBL" id="KAI0066702.1"/>
    </source>
</evidence>
<comment type="caution">
    <text evidence="1">The sequence shown here is derived from an EMBL/GenBank/DDBJ whole genome shotgun (WGS) entry which is preliminary data.</text>
</comment>
<accession>A0ACB8TE58</accession>
<proteinExistence type="predicted"/>
<name>A0ACB8TE58_9AGAM</name>
<evidence type="ECO:0000313" key="2">
    <source>
        <dbReference type="Proteomes" id="UP000814140"/>
    </source>
</evidence>
<reference evidence="1" key="1">
    <citation type="submission" date="2021-03" db="EMBL/GenBank/DDBJ databases">
        <authorList>
            <consortium name="DOE Joint Genome Institute"/>
            <person name="Ahrendt S."/>
            <person name="Looney B.P."/>
            <person name="Miyauchi S."/>
            <person name="Morin E."/>
            <person name="Drula E."/>
            <person name="Courty P.E."/>
            <person name="Chicoki N."/>
            <person name="Fauchery L."/>
            <person name="Kohler A."/>
            <person name="Kuo A."/>
            <person name="Labutti K."/>
            <person name="Pangilinan J."/>
            <person name="Lipzen A."/>
            <person name="Riley R."/>
            <person name="Andreopoulos W."/>
            <person name="He G."/>
            <person name="Johnson J."/>
            <person name="Barry K.W."/>
            <person name="Grigoriev I.V."/>
            <person name="Nagy L."/>
            <person name="Hibbett D."/>
            <person name="Henrissat B."/>
            <person name="Matheny P.B."/>
            <person name="Labbe J."/>
            <person name="Martin F."/>
        </authorList>
    </citation>
    <scope>NUCLEOTIDE SEQUENCE</scope>
    <source>
        <strain evidence="1">HHB10654</strain>
    </source>
</reference>
<dbReference type="EMBL" id="MU277192">
    <property type="protein sequence ID" value="KAI0066702.1"/>
    <property type="molecule type" value="Genomic_DNA"/>
</dbReference>
<protein>
    <submittedName>
        <fullName evidence="1">Uncharacterized protein</fullName>
    </submittedName>
</protein>
<keyword evidence="2" id="KW-1185">Reference proteome</keyword>